<evidence type="ECO:0000313" key="4">
    <source>
        <dbReference type="Proteomes" id="UP000199150"/>
    </source>
</evidence>
<dbReference type="Proteomes" id="UP000199150">
    <property type="component" value="Unassembled WGS sequence"/>
</dbReference>
<keyword evidence="2" id="KW-0732">Signal</keyword>
<dbReference type="STRING" id="260084.SAMN02927928_0894"/>
<accession>A0A1G4Q3J7</accession>
<dbReference type="EMBL" id="FMTS01000001">
    <property type="protein sequence ID" value="SCW39173.1"/>
    <property type="molecule type" value="Genomic_DNA"/>
</dbReference>
<dbReference type="OrthoDB" id="5490906at2"/>
<dbReference type="AlphaFoldDB" id="A0A1G4Q3J7"/>
<evidence type="ECO:0000256" key="2">
    <source>
        <dbReference type="SAM" id="SignalP"/>
    </source>
</evidence>
<reference evidence="4" key="1">
    <citation type="submission" date="2016-10" db="EMBL/GenBank/DDBJ databases">
        <authorList>
            <person name="Varghese N."/>
            <person name="Submissions S."/>
        </authorList>
    </citation>
    <scope>NUCLEOTIDE SEQUENCE [LARGE SCALE GENOMIC DNA]</scope>
    <source>
        <strain evidence="4">CGMCC 1.3431</strain>
    </source>
</reference>
<evidence type="ECO:0000313" key="3">
    <source>
        <dbReference type="EMBL" id="SCW39173.1"/>
    </source>
</evidence>
<keyword evidence="4" id="KW-1185">Reference proteome</keyword>
<organism evidence="3 4">
    <name type="scientific">Asticcacaulis taihuensis</name>
    <dbReference type="NCBI Taxonomy" id="260084"/>
    <lineage>
        <taxon>Bacteria</taxon>
        <taxon>Pseudomonadati</taxon>
        <taxon>Pseudomonadota</taxon>
        <taxon>Alphaproteobacteria</taxon>
        <taxon>Caulobacterales</taxon>
        <taxon>Caulobacteraceae</taxon>
        <taxon>Asticcacaulis</taxon>
    </lineage>
</organism>
<feature type="signal peptide" evidence="2">
    <location>
        <begin position="1"/>
        <end position="23"/>
    </location>
</feature>
<dbReference type="RefSeq" id="WP_090644123.1">
    <property type="nucleotide sequence ID" value="NZ_CBCRYE010000001.1"/>
</dbReference>
<feature type="region of interest" description="Disordered" evidence="1">
    <location>
        <begin position="29"/>
        <end position="68"/>
    </location>
</feature>
<sequence>MSYLKSTTALAVLFALSAASAFAQNMPNMDMPAQTAAPDHGADHTQDQKPPATSSQTVDHDMSGMDMSNMDMSHMDHMNMSHMGDASKSGWQVMSHAVLNFVADNQEGPRGGSKNFVEGMAMIMASRELDNRNTLDLNLMLSPDAFMGKGGYPLLLQTGETADGVHHLVDAQHPHDLFMGATAKLTHRFDGNAKAFVLIGWPGEFGFGPTAFMHRASGENFPTAPITHHWLDSGHITMGVVTAGVAKGPLQLEVTQFTGREPDQYRFNLDTPKLDSTAVRLTWQVSDRLTAQASWAHQVSPEQLAPDEDLQRRSVSFDYNRAFRAGTLYSTLAWGRKEIEHSSEKPSDGYLFENTFKFNEKWMALGRHERVYNDELVHDGAYWVSKTEIGAIRTFDLGHDMTLGLGLVRQFNEVPDVLKPVYSDHPNGTVGFLQLKIHPMSGSMTGMKM</sequence>
<feature type="chain" id="PRO_5011477313" evidence="2">
    <location>
        <begin position="24"/>
        <end position="449"/>
    </location>
</feature>
<name>A0A1G4Q3J7_9CAUL</name>
<evidence type="ECO:0000256" key="1">
    <source>
        <dbReference type="SAM" id="MobiDB-lite"/>
    </source>
</evidence>
<protein>
    <submittedName>
        <fullName evidence="3">Uncharacterized protein</fullName>
    </submittedName>
</protein>
<gene>
    <name evidence="3" type="ORF">SAMN02927928_0894</name>
</gene>
<proteinExistence type="predicted"/>